<dbReference type="AlphaFoldDB" id="A0A072U039"/>
<dbReference type="Gene3D" id="2.60.34.10">
    <property type="entry name" value="Substrate Binding Domain Of DNAk, Chain A, domain 1"/>
    <property type="match status" value="1"/>
</dbReference>
<dbReference type="EMBL" id="CM001223">
    <property type="protein sequence ID" value="KEH22488.1"/>
    <property type="molecule type" value="Genomic_DNA"/>
</dbReference>
<accession>A0A072U039</accession>
<keyword evidence="1" id="KW-0547">Nucleotide-binding</keyword>
<dbReference type="PANTHER" id="PTHR19375">
    <property type="entry name" value="HEAT SHOCK PROTEIN 70KDA"/>
    <property type="match status" value="1"/>
</dbReference>
<organism evidence="4 6">
    <name type="scientific">Medicago truncatula</name>
    <name type="common">Barrel medic</name>
    <name type="synonym">Medicago tribuloides</name>
    <dbReference type="NCBI Taxonomy" id="3880"/>
    <lineage>
        <taxon>Eukaryota</taxon>
        <taxon>Viridiplantae</taxon>
        <taxon>Streptophyta</taxon>
        <taxon>Embryophyta</taxon>
        <taxon>Tracheophyta</taxon>
        <taxon>Spermatophyta</taxon>
        <taxon>Magnoliopsida</taxon>
        <taxon>eudicotyledons</taxon>
        <taxon>Gunneridae</taxon>
        <taxon>Pentapetalae</taxon>
        <taxon>rosids</taxon>
        <taxon>fabids</taxon>
        <taxon>Fabales</taxon>
        <taxon>Fabaceae</taxon>
        <taxon>Papilionoideae</taxon>
        <taxon>50 kb inversion clade</taxon>
        <taxon>NPAAA clade</taxon>
        <taxon>Hologalegina</taxon>
        <taxon>IRL clade</taxon>
        <taxon>Trifolieae</taxon>
        <taxon>Medicago</taxon>
    </lineage>
</organism>
<dbReference type="STRING" id="3880.A0A072U039"/>
<dbReference type="InterPro" id="IPR029048">
    <property type="entry name" value="HSP70_C_sf"/>
</dbReference>
<reference evidence="4 6" key="1">
    <citation type="journal article" date="2011" name="Nature">
        <title>The Medicago genome provides insight into the evolution of rhizobial symbioses.</title>
        <authorList>
            <person name="Young N.D."/>
            <person name="Debelle F."/>
            <person name="Oldroyd G.E."/>
            <person name="Geurts R."/>
            <person name="Cannon S.B."/>
            <person name="Udvardi M.K."/>
            <person name="Benedito V.A."/>
            <person name="Mayer K.F."/>
            <person name="Gouzy J."/>
            <person name="Schoof H."/>
            <person name="Van de Peer Y."/>
            <person name="Proost S."/>
            <person name="Cook D.R."/>
            <person name="Meyers B.C."/>
            <person name="Spannagl M."/>
            <person name="Cheung F."/>
            <person name="De Mita S."/>
            <person name="Krishnakumar V."/>
            <person name="Gundlach H."/>
            <person name="Zhou S."/>
            <person name="Mudge J."/>
            <person name="Bharti A.K."/>
            <person name="Murray J.D."/>
            <person name="Naoumkina M.A."/>
            <person name="Rosen B."/>
            <person name="Silverstein K.A."/>
            <person name="Tang H."/>
            <person name="Rombauts S."/>
            <person name="Zhao P.X."/>
            <person name="Zhou P."/>
            <person name="Barbe V."/>
            <person name="Bardou P."/>
            <person name="Bechner M."/>
            <person name="Bellec A."/>
            <person name="Berger A."/>
            <person name="Berges H."/>
            <person name="Bidwell S."/>
            <person name="Bisseling T."/>
            <person name="Choisne N."/>
            <person name="Couloux A."/>
            <person name="Denny R."/>
            <person name="Deshpande S."/>
            <person name="Dai X."/>
            <person name="Doyle J.J."/>
            <person name="Dudez A.M."/>
            <person name="Farmer A.D."/>
            <person name="Fouteau S."/>
            <person name="Franken C."/>
            <person name="Gibelin C."/>
            <person name="Gish J."/>
            <person name="Goldstein S."/>
            <person name="Gonzalez A.J."/>
            <person name="Green P.J."/>
            <person name="Hallab A."/>
            <person name="Hartog M."/>
            <person name="Hua A."/>
            <person name="Humphray S.J."/>
            <person name="Jeong D.H."/>
            <person name="Jing Y."/>
            <person name="Jocker A."/>
            <person name="Kenton S.M."/>
            <person name="Kim D.J."/>
            <person name="Klee K."/>
            <person name="Lai H."/>
            <person name="Lang C."/>
            <person name="Lin S."/>
            <person name="Macmil S.L."/>
            <person name="Magdelenat G."/>
            <person name="Matthews L."/>
            <person name="McCorrison J."/>
            <person name="Monaghan E.L."/>
            <person name="Mun J.H."/>
            <person name="Najar F.Z."/>
            <person name="Nicholson C."/>
            <person name="Noirot C."/>
            <person name="O'Bleness M."/>
            <person name="Paule C.R."/>
            <person name="Poulain J."/>
            <person name="Prion F."/>
            <person name="Qin B."/>
            <person name="Qu C."/>
            <person name="Retzel E.F."/>
            <person name="Riddle C."/>
            <person name="Sallet E."/>
            <person name="Samain S."/>
            <person name="Samson N."/>
            <person name="Sanders I."/>
            <person name="Saurat O."/>
            <person name="Scarpelli C."/>
            <person name="Schiex T."/>
            <person name="Segurens B."/>
            <person name="Severin A.J."/>
            <person name="Sherrier D.J."/>
            <person name="Shi R."/>
            <person name="Sims S."/>
            <person name="Singer S.R."/>
            <person name="Sinharoy S."/>
            <person name="Sterck L."/>
            <person name="Viollet A."/>
            <person name="Wang B.B."/>
            <person name="Wang K."/>
            <person name="Wang M."/>
            <person name="Wang X."/>
            <person name="Warfsmann J."/>
            <person name="Weissenbach J."/>
            <person name="White D.D."/>
            <person name="White J.D."/>
            <person name="Wiley G.B."/>
            <person name="Wincker P."/>
            <person name="Xing Y."/>
            <person name="Yang L."/>
            <person name="Yao Z."/>
            <person name="Ying F."/>
            <person name="Zhai J."/>
            <person name="Zhou L."/>
            <person name="Zuber A."/>
            <person name="Denarie J."/>
            <person name="Dixon R.A."/>
            <person name="May G.D."/>
            <person name="Schwartz D.C."/>
            <person name="Rogers J."/>
            <person name="Quetier F."/>
            <person name="Town C.D."/>
            <person name="Roe B.A."/>
        </authorList>
    </citation>
    <scope>NUCLEOTIDE SEQUENCE [LARGE SCALE GENOMIC DNA]</scope>
    <source>
        <strain evidence="4">A17</strain>
        <strain evidence="5 6">cv. Jemalong A17</strain>
    </source>
</reference>
<dbReference type="KEGG" id="mtr:25499930"/>
<name>A0A072U039_MEDTR</name>
<evidence type="ECO:0000256" key="3">
    <source>
        <dbReference type="SAM" id="Coils"/>
    </source>
</evidence>
<sequence length="191" mass="21655">MATSDIYVVTVKDYQTSVFINVYEGERPRASDNHLLGSFTLFGLLPAPRGYPYEVCFDVDQNGILTVSAIDKSTGSTNEIKITKDKGRLSTEEIQRLIQEAAAYCIDDKKFLRKAEIMNSLDHCVYKMKNLLKEKDINLKLSSEESNKINTAIAIATNLLDENDQQNEIDFLEAQLNELESMYKIIIGKSW</sequence>
<evidence type="ECO:0000256" key="1">
    <source>
        <dbReference type="ARBA" id="ARBA00022741"/>
    </source>
</evidence>
<dbReference type="GO" id="GO:0005524">
    <property type="term" value="F:ATP binding"/>
    <property type="evidence" value="ECO:0007669"/>
    <property type="project" value="UniProtKB-KW"/>
</dbReference>
<feature type="coiled-coil region" evidence="3">
    <location>
        <begin position="162"/>
        <end position="189"/>
    </location>
</feature>
<dbReference type="HOGENOM" id="CLU_005965_10_0_1"/>
<reference evidence="4 6" key="2">
    <citation type="journal article" date="2014" name="BMC Genomics">
        <title>An improved genome release (version Mt4.0) for the model legume Medicago truncatula.</title>
        <authorList>
            <person name="Tang H."/>
            <person name="Krishnakumar V."/>
            <person name="Bidwell S."/>
            <person name="Rosen B."/>
            <person name="Chan A."/>
            <person name="Zhou S."/>
            <person name="Gentzbittel L."/>
            <person name="Childs K.L."/>
            <person name="Yandell M."/>
            <person name="Gundlach H."/>
            <person name="Mayer K.F."/>
            <person name="Schwartz D.C."/>
            <person name="Town C.D."/>
        </authorList>
    </citation>
    <scope>GENOME REANNOTATION</scope>
    <source>
        <strain evidence="4">A17</strain>
        <strain evidence="5 6">cv. Jemalong A17</strain>
    </source>
</reference>
<evidence type="ECO:0000256" key="2">
    <source>
        <dbReference type="ARBA" id="ARBA00022840"/>
    </source>
</evidence>
<dbReference type="Proteomes" id="UP000002051">
    <property type="component" value="Unassembled WGS sequence"/>
</dbReference>
<keyword evidence="2" id="KW-0067">ATP-binding</keyword>
<evidence type="ECO:0000313" key="4">
    <source>
        <dbReference type="EMBL" id="KEH22488.1"/>
    </source>
</evidence>
<dbReference type="SUPFAM" id="SSF100920">
    <property type="entry name" value="Heat shock protein 70kD (HSP70), peptide-binding domain"/>
    <property type="match status" value="1"/>
</dbReference>
<dbReference type="InterPro" id="IPR029047">
    <property type="entry name" value="HSP70_peptide-bd_sf"/>
</dbReference>
<keyword evidence="4" id="KW-0346">Stress response</keyword>
<dbReference type="SUPFAM" id="SSF100934">
    <property type="entry name" value="Heat shock protein 70kD (HSP70), C-terminal subdomain"/>
    <property type="match status" value="1"/>
</dbReference>
<evidence type="ECO:0000313" key="5">
    <source>
        <dbReference type="EnsemblPlants" id="KEH22488"/>
    </source>
</evidence>
<reference evidence="5" key="3">
    <citation type="submission" date="2015-04" db="UniProtKB">
        <authorList>
            <consortium name="EnsemblPlants"/>
        </authorList>
    </citation>
    <scope>IDENTIFICATION</scope>
    <source>
        <strain evidence="5">cv. Jemalong A17</strain>
    </source>
</reference>
<proteinExistence type="predicted"/>
<dbReference type="Pfam" id="PF00012">
    <property type="entry name" value="HSP70"/>
    <property type="match status" value="1"/>
</dbReference>
<dbReference type="InterPro" id="IPR013126">
    <property type="entry name" value="Hsp_70_fam"/>
</dbReference>
<dbReference type="EnsemblPlants" id="KEH22488">
    <property type="protein sequence ID" value="KEH22488"/>
    <property type="gene ID" value="MTR_7g451390"/>
</dbReference>
<keyword evidence="6" id="KW-1185">Reference proteome</keyword>
<dbReference type="GO" id="GO:0140662">
    <property type="term" value="F:ATP-dependent protein folding chaperone"/>
    <property type="evidence" value="ECO:0007669"/>
    <property type="project" value="InterPro"/>
</dbReference>
<gene>
    <name evidence="5" type="primary">25499930</name>
    <name evidence="4" type="ordered locus">MTR_7g451390</name>
</gene>
<dbReference type="Gene3D" id="1.20.1270.10">
    <property type="match status" value="1"/>
</dbReference>
<evidence type="ECO:0000313" key="6">
    <source>
        <dbReference type="Proteomes" id="UP000002051"/>
    </source>
</evidence>
<keyword evidence="3" id="KW-0175">Coiled coil</keyword>
<dbReference type="OrthoDB" id="3789372at2759"/>
<protein>
    <submittedName>
        <fullName evidence="4">Heat shock cognate 70 kDa protein</fullName>
    </submittedName>
</protein>